<evidence type="ECO:0000256" key="2">
    <source>
        <dbReference type="ARBA" id="ARBA00022679"/>
    </source>
</evidence>
<accession>A0AAU7B0G2</accession>
<organism evidence="4">
    <name type="scientific">Paraconexibacter sp. AEG42_29</name>
    <dbReference type="NCBI Taxonomy" id="2997339"/>
    <lineage>
        <taxon>Bacteria</taxon>
        <taxon>Bacillati</taxon>
        <taxon>Actinomycetota</taxon>
        <taxon>Thermoleophilia</taxon>
        <taxon>Solirubrobacterales</taxon>
        <taxon>Paraconexibacteraceae</taxon>
        <taxon>Paraconexibacter</taxon>
    </lineage>
</organism>
<dbReference type="Pfam" id="PF01048">
    <property type="entry name" value="PNP_UDP_1"/>
    <property type="match status" value="1"/>
</dbReference>
<dbReference type="InterPro" id="IPR000845">
    <property type="entry name" value="Nucleoside_phosphorylase_d"/>
</dbReference>
<name>A0AAU7B0G2_9ACTN</name>
<dbReference type="InterPro" id="IPR010044">
    <property type="entry name" value="MTAP"/>
</dbReference>
<keyword evidence="2 4" id="KW-0808">Transferase</keyword>
<evidence type="ECO:0000256" key="1">
    <source>
        <dbReference type="ARBA" id="ARBA00022676"/>
    </source>
</evidence>
<sequence length="264" mass="27327">MRIGIITGSGTYALPGFEDGTPATVATRFGDVPVTRGSFAGADVVHVSRHRHGHELVSHQVTHQANISALAEEGVDAILSATVCGACDPELGLGSLVVFDDLHFLANRLPDGTICTLHTEPGAAGRGHWIFDGPFSEPLRAALLAGARAVDHPVRDGGCYGHVDGPRFNTRTEIRMLRQAGVTCVSQTAGPETVLAGEAKIPYALLGYATDYANGVKPEDPTPVSELVRLVAASTASFAAALGAAVPLVDAASLAPNGTAFAWD</sequence>
<reference evidence="4" key="1">
    <citation type="submission" date="2022-12" db="EMBL/GenBank/DDBJ databases">
        <title>Paraconexibacter alkalitolerans sp. nov. and Baekduia alba sp. nov., isolated from soil and emended description of the genera Paraconexibacter (Chun et al., 2020) and Baekduia (An et al., 2020).</title>
        <authorList>
            <person name="Vieira S."/>
            <person name="Huber K.J."/>
            <person name="Geppert A."/>
            <person name="Wolf J."/>
            <person name="Neumann-Schaal M."/>
            <person name="Muesken M."/>
            <person name="Overmann J."/>
        </authorList>
    </citation>
    <scope>NUCLEOTIDE SEQUENCE</scope>
    <source>
        <strain evidence="4">AEG42_29</strain>
    </source>
</reference>
<proteinExistence type="predicted"/>
<dbReference type="GO" id="GO:0005829">
    <property type="term" value="C:cytosol"/>
    <property type="evidence" value="ECO:0007669"/>
    <property type="project" value="TreeGrafter"/>
</dbReference>
<dbReference type="Gene3D" id="3.40.50.1580">
    <property type="entry name" value="Nucleoside phosphorylase domain"/>
    <property type="match status" value="1"/>
</dbReference>
<dbReference type="PANTHER" id="PTHR42679:SF2">
    <property type="entry name" value="S-METHYL-5'-THIOADENOSINE PHOSPHORYLASE"/>
    <property type="match status" value="1"/>
</dbReference>
<dbReference type="PANTHER" id="PTHR42679">
    <property type="entry name" value="S-METHYL-5'-THIOADENOSINE PHOSPHORYLASE"/>
    <property type="match status" value="1"/>
</dbReference>
<keyword evidence="1 4" id="KW-0328">Glycosyltransferase</keyword>
<dbReference type="GO" id="GO:0017061">
    <property type="term" value="F:S-methyl-5-thioadenosine phosphorylase activity"/>
    <property type="evidence" value="ECO:0007669"/>
    <property type="project" value="UniProtKB-EC"/>
</dbReference>
<dbReference type="CDD" id="cd09010">
    <property type="entry name" value="MTAP_SsMTAPII_like_MTIP"/>
    <property type="match status" value="1"/>
</dbReference>
<dbReference type="SUPFAM" id="SSF53167">
    <property type="entry name" value="Purine and uridine phosphorylases"/>
    <property type="match status" value="1"/>
</dbReference>
<dbReference type="GO" id="GO:0019509">
    <property type="term" value="P:L-methionine salvage from methylthioadenosine"/>
    <property type="evidence" value="ECO:0007669"/>
    <property type="project" value="TreeGrafter"/>
</dbReference>
<dbReference type="EC" id="2.4.2.28" evidence="4"/>
<gene>
    <name evidence="4" type="primary">mtnP</name>
    <name evidence="4" type="ORF">DSM112329_04350</name>
</gene>
<protein>
    <submittedName>
        <fullName evidence="4">S-methyl-5'-thioadenosine phosphorylase</fullName>
        <ecNumber evidence="4">2.4.2.28</ecNumber>
    </submittedName>
</protein>
<dbReference type="EMBL" id="CP114014">
    <property type="protein sequence ID" value="XAY07467.1"/>
    <property type="molecule type" value="Genomic_DNA"/>
</dbReference>
<dbReference type="KEGG" id="parq:DSM112329_04350"/>
<evidence type="ECO:0000313" key="4">
    <source>
        <dbReference type="EMBL" id="XAY07467.1"/>
    </source>
</evidence>
<dbReference type="GO" id="GO:0009116">
    <property type="term" value="P:nucleoside metabolic process"/>
    <property type="evidence" value="ECO:0007669"/>
    <property type="project" value="InterPro"/>
</dbReference>
<dbReference type="RefSeq" id="WP_354698660.1">
    <property type="nucleotide sequence ID" value="NZ_CP114014.1"/>
</dbReference>
<evidence type="ECO:0000259" key="3">
    <source>
        <dbReference type="Pfam" id="PF01048"/>
    </source>
</evidence>
<dbReference type="InterPro" id="IPR035994">
    <property type="entry name" value="Nucleoside_phosphorylase_sf"/>
</dbReference>
<feature type="domain" description="Nucleoside phosphorylase" evidence="3">
    <location>
        <begin position="2"/>
        <end position="241"/>
    </location>
</feature>
<dbReference type="AlphaFoldDB" id="A0AAU7B0G2"/>